<dbReference type="AlphaFoldDB" id="A0AAV7TJN3"/>
<evidence type="ECO:0000313" key="3">
    <source>
        <dbReference type="Proteomes" id="UP001066276"/>
    </source>
</evidence>
<dbReference type="EMBL" id="JANPWB010000006">
    <property type="protein sequence ID" value="KAJ1176787.1"/>
    <property type="molecule type" value="Genomic_DNA"/>
</dbReference>
<evidence type="ECO:0000313" key="2">
    <source>
        <dbReference type="EMBL" id="KAJ1176787.1"/>
    </source>
</evidence>
<proteinExistence type="predicted"/>
<gene>
    <name evidence="2" type="ORF">NDU88_002054</name>
</gene>
<evidence type="ECO:0000256" key="1">
    <source>
        <dbReference type="SAM" id="MobiDB-lite"/>
    </source>
</evidence>
<reference evidence="2" key="1">
    <citation type="journal article" date="2022" name="bioRxiv">
        <title>Sequencing and chromosome-scale assembly of the giantPleurodeles waltlgenome.</title>
        <authorList>
            <person name="Brown T."/>
            <person name="Elewa A."/>
            <person name="Iarovenko S."/>
            <person name="Subramanian E."/>
            <person name="Araus A.J."/>
            <person name="Petzold A."/>
            <person name="Susuki M."/>
            <person name="Suzuki K.-i.T."/>
            <person name="Hayashi T."/>
            <person name="Toyoda A."/>
            <person name="Oliveira C."/>
            <person name="Osipova E."/>
            <person name="Leigh N.D."/>
            <person name="Simon A."/>
            <person name="Yun M.H."/>
        </authorList>
    </citation>
    <scope>NUCLEOTIDE SEQUENCE</scope>
    <source>
        <strain evidence="2">20211129_DDA</strain>
        <tissue evidence="2">Liver</tissue>
    </source>
</reference>
<sequence length="181" mass="20052">MLPDSRGAPPQVPVWARLQLCGPCPSHNGPERKAQSTGQRLSKAVPPLTRRQRRPTSSQPCRSTRSPISGLGTQEVLPGSKAAFLQHPIRLQSQSHSLRSRHNSEPEAQWMGWPAPRVHAPSHPPPLQAQVVTAVHRSVCLFFRLSEPAARQESVKIFQRSRALHQFHRSRAGLMSATSVL</sequence>
<name>A0AAV7TJN3_PLEWA</name>
<accession>A0AAV7TJN3</accession>
<dbReference type="Proteomes" id="UP001066276">
    <property type="component" value="Chromosome 3_2"/>
</dbReference>
<feature type="compositionally biased region" description="Polar residues" evidence="1">
    <location>
        <begin position="55"/>
        <end position="67"/>
    </location>
</feature>
<organism evidence="2 3">
    <name type="scientific">Pleurodeles waltl</name>
    <name type="common">Iberian ribbed newt</name>
    <dbReference type="NCBI Taxonomy" id="8319"/>
    <lineage>
        <taxon>Eukaryota</taxon>
        <taxon>Metazoa</taxon>
        <taxon>Chordata</taxon>
        <taxon>Craniata</taxon>
        <taxon>Vertebrata</taxon>
        <taxon>Euteleostomi</taxon>
        <taxon>Amphibia</taxon>
        <taxon>Batrachia</taxon>
        <taxon>Caudata</taxon>
        <taxon>Salamandroidea</taxon>
        <taxon>Salamandridae</taxon>
        <taxon>Pleurodelinae</taxon>
        <taxon>Pleurodeles</taxon>
    </lineage>
</organism>
<comment type="caution">
    <text evidence="2">The sequence shown here is derived from an EMBL/GenBank/DDBJ whole genome shotgun (WGS) entry which is preliminary data.</text>
</comment>
<keyword evidence="3" id="KW-1185">Reference proteome</keyword>
<protein>
    <submittedName>
        <fullName evidence="2">Uncharacterized protein</fullName>
    </submittedName>
</protein>
<feature type="region of interest" description="Disordered" evidence="1">
    <location>
        <begin position="21"/>
        <end position="74"/>
    </location>
</feature>